<evidence type="ECO:0000313" key="4">
    <source>
        <dbReference type="EMBL" id="SMD43044.1"/>
    </source>
</evidence>
<dbReference type="PANTHER" id="PTHR38478:SF1">
    <property type="entry name" value="ZINC DEPENDENT METALLOPROTEASE DOMAIN LIPOPROTEIN"/>
    <property type="match status" value="1"/>
</dbReference>
<dbReference type="AlphaFoldDB" id="A0A1W2H2P8"/>
<dbReference type="EMBL" id="LT838813">
    <property type="protein sequence ID" value="SMD43044.1"/>
    <property type="molecule type" value="Genomic_DNA"/>
</dbReference>
<evidence type="ECO:0008006" key="6">
    <source>
        <dbReference type="Google" id="ProtNLM"/>
    </source>
</evidence>
<feature type="domain" description="DUF5117" evidence="3">
    <location>
        <begin position="129"/>
        <end position="321"/>
    </location>
</feature>
<evidence type="ECO:0000313" key="5">
    <source>
        <dbReference type="Proteomes" id="UP000192333"/>
    </source>
</evidence>
<evidence type="ECO:0000259" key="2">
    <source>
        <dbReference type="Pfam" id="PF16313"/>
    </source>
</evidence>
<organism evidence="4 5">
    <name type="scientific">Aquiflexum balticum DSM 16537</name>
    <dbReference type="NCBI Taxonomy" id="758820"/>
    <lineage>
        <taxon>Bacteria</taxon>
        <taxon>Pseudomonadati</taxon>
        <taxon>Bacteroidota</taxon>
        <taxon>Cytophagia</taxon>
        <taxon>Cytophagales</taxon>
        <taxon>Cyclobacteriaceae</taxon>
        <taxon>Aquiflexum</taxon>
    </lineage>
</organism>
<dbReference type="PANTHER" id="PTHR38478">
    <property type="entry name" value="PEPTIDASE M1A AND M12B"/>
    <property type="match status" value="1"/>
</dbReference>
<proteinExistence type="predicted"/>
<name>A0A1W2H2P8_9BACT</name>
<protein>
    <recommendedName>
        <fullName evidence="6">DUF5117 domain-containing protein</fullName>
    </recommendedName>
</protein>
<evidence type="ECO:0000259" key="3">
    <source>
        <dbReference type="Pfam" id="PF17148"/>
    </source>
</evidence>
<dbReference type="Pfam" id="PF16313">
    <property type="entry name" value="DUF4953"/>
    <property type="match status" value="1"/>
</dbReference>
<accession>A0A1W2H2P8</accession>
<feature type="region of interest" description="Disordered" evidence="1">
    <location>
        <begin position="48"/>
        <end position="69"/>
    </location>
</feature>
<reference evidence="5" key="1">
    <citation type="submission" date="2017-04" db="EMBL/GenBank/DDBJ databases">
        <authorList>
            <person name="Varghese N."/>
            <person name="Submissions S."/>
        </authorList>
    </citation>
    <scope>NUCLEOTIDE SEQUENCE [LARGE SCALE GENOMIC DNA]</scope>
    <source>
        <strain evidence="5">DSM 16537</strain>
    </source>
</reference>
<keyword evidence="5" id="KW-1185">Reference proteome</keyword>
<dbReference type="Pfam" id="PF17148">
    <property type="entry name" value="DUF5117"/>
    <property type="match status" value="1"/>
</dbReference>
<dbReference type="InterPro" id="IPR034032">
    <property type="entry name" value="Zn_MMP-like_bac"/>
</dbReference>
<dbReference type="InterPro" id="IPR024079">
    <property type="entry name" value="MetalloPept_cat_dom_sf"/>
</dbReference>
<sequence length="877" mass="98470">MSNRIGKINNLIIEHSMTKSIKYFLLTAVILLGVVSLPNQEAFAQKKKKKSDTPVAAAPAPEKKPEKKKLEDVVKGHKKFEGLFTFYQDTTSGELKMLISKEQLGNEYLYFSQVGDGVTDAGTFRGSYGDNKIFKIERYFNRVEFINQNTSYYFDPENPLSRSADANISPGIMASAKIEFDDVEKGLILIKADNLFLKETFSQIKRPSSPGESPTSFKLGNLDGEKTKVLAVRNYEKNTDLAVEYVYSNPSVLNGGSSAVTDGRNVSIKVFHSLIELPDNGYEPRFDDPRVGYFTTKVTDMTSSSPTPYRDLIHRWDLRKKDPNAALSEPVEPIVWWIENSTPHEWRQTIMNAVLEWNKAFEKAGFKNAVQVKIQPDDANWDAGDIRYNVLRWTSSPNPPFGGYGPSFVNPRTGQILGSDIMLEFVYHTNRVVLNRLFGEEAALESEFGTWHNGHFCTVETHLQNNMMFGQAFLRASGASDLEMEGMKMEAMTELLMHEVGHTLGLNHNMKASQLYSPAQLADKNFIQGKALTGSVMDYLAINLSPNKETQSHYFTTTVGPYDIWAIEFGYTPVKTSNELDAILAKSTQPELTFGNDADDMRSPGKAIDPRVMIGDLSNDQIGYSIHMMETSKNLMNEIKDKYTKDGQSYQELVQAYGVLMNQYSTAGGVMSRFIGGVYVDRAMAGQEGATQPFTPVSLKDQKRAMTALSKYMFAPNAYDIPNDLINYLARQRRGFDFMSAPEDPKIHQQVLNSQKNVLAHLTHPNTLQRMVDSELYGNEYNMATYMNDLTKAIFDADINGNVNSFRQNLQMEYVNTLKGIVSGNTSNRYNHLAKSAALYNLNYIKTKAGNANGNISSKAHKDHLKLLIDNTLKEVK</sequence>
<dbReference type="CDD" id="cd04276">
    <property type="entry name" value="ZnMc_MMP_like_2"/>
    <property type="match status" value="1"/>
</dbReference>
<gene>
    <name evidence="4" type="ORF">SAMN00777080_1620</name>
</gene>
<dbReference type="Gene3D" id="3.40.390.10">
    <property type="entry name" value="Collagenase (Catalytic Domain)"/>
    <property type="match status" value="1"/>
</dbReference>
<evidence type="ECO:0000256" key="1">
    <source>
        <dbReference type="SAM" id="MobiDB-lite"/>
    </source>
</evidence>
<dbReference type="Proteomes" id="UP000192333">
    <property type="component" value="Chromosome I"/>
</dbReference>
<dbReference type="InterPro" id="IPR032534">
    <property type="entry name" value="EcxA_zinc-bd"/>
</dbReference>
<dbReference type="SUPFAM" id="SSF55486">
    <property type="entry name" value="Metalloproteases ('zincins'), catalytic domain"/>
    <property type="match status" value="1"/>
</dbReference>
<dbReference type="InterPro" id="IPR033413">
    <property type="entry name" value="DUF5117"/>
</dbReference>
<dbReference type="STRING" id="758820.SAMN00777080_1620"/>
<dbReference type="GO" id="GO:0008237">
    <property type="term" value="F:metallopeptidase activity"/>
    <property type="evidence" value="ECO:0007669"/>
    <property type="project" value="InterPro"/>
</dbReference>
<feature type="domain" description="EcxA zinc-binding" evidence="2">
    <location>
        <begin position="484"/>
        <end position="798"/>
    </location>
</feature>